<organism evidence="1">
    <name type="scientific">Oryza glumipatula</name>
    <dbReference type="NCBI Taxonomy" id="40148"/>
    <lineage>
        <taxon>Eukaryota</taxon>
        <taxon>Viridiplantae</taxon>
        <taxon>Streptophyta</taxon>
        <taxon>Embryophyta</taxon>
        <taxon>Tracheophyta</taxon>
        <taxon>Spermatophyta</taxon>
        <taxon>Magnoliopsida</taxon>
        <taxon>Liliopsida</taxon>
        <taxon>Poales</taxon>
        <taxon>Poaceae</taxon>
        <taxon>BOP clade</taxon>
        <taxon>Oryzoideae</taxon>
        <taxon>Oryzeae</taxon>
        <taxon>Oryzinae</taxon>
        <taxon>Oryza</taxon>
    </lineage>
</organism>
<dbReference type="EnsemblPlants" id="OGLUM12G06970.1">
    <property type="protein sequence ID" value="OGLUM12G06970.1"/>
    <property type="gene ID" value="OGLUM12G06970"/>
</dbReference>
<dbReference type="Proteomes" id="UP000026961">
    <property type="component" value="Chromosome 12"/>
</dbReference>
<accession>A0A0E0BQA9</accession>
<dbReference type="Gramene" id="OGLUM12G06970.1">
    <property type="protein sequence ID" value="OGLUM12G06970.1"/>
    <property type="gene ID" value="OGLUM12G06970"/>
</dbReference>
<reference evidence="1" key="1">
    <citation type="submission" date="2015-04" db="UniProtKB">
        <authorList>
            <consortium name="EnsemblPlants"/>
        </authorList>
    </citation>
    <scope>IDENTIFICATION</scope>
</reference>
<proteinExistence type="predicted"/>
<keyword evidence="2" id="KW-1185">Reference proteome</keyword>
<evidence type="ECO:0000313" key="1">
    <source>
        <dbReference type="EnsemblPlants" id="OGLUM12G06970.1"/>
    </source>
</evidence>
<protein>
    <submittedName>
        <fullName evidence="1">Uncharacterized protein</fullName>
    </submittedName>
</protein>
<name>A0A0E0BQA9_9ORYZ</name>
<reference evidence="1" key="2">
    <citation type="submission" date="2018-05" db="EMBL/GenBank/DDBJ databases">
        <title>OgluRS3 (Oryza glumaepatula Reference Sequence Version 3).</title>
        <authorList>
            <person name="Zhang J."/>
            <person name="Kudrna D."/>
            <person name="Lee S."/>
            <person name="Talag J."/>
            <person name="Welchert J."/>
            <person name="Wing R.A."/>
        </authorList>
    </citation>
    <scope>NUCLEOTIDE SEQUENCE [LARGE SCALE GENOMIC DNA]</scope>
</reference>
<dbReference type="HOGENOM" id="CLU_2691743_0_0_1"/>
<dbReference type="AlphaFoldDB" id="A0A0E0BQA9"/>
<sequence length="74" mass="8506">MHTTTTKQKAGNNWQLGEVASAYILVVSQATKDSVLFGYYTCELLRGDLCYFIHCKCSHKDGLFFDLRRQPRDD</sequence>
<evidence type="ECO:0000313" key="2">
    <source>
        <dbReference type="Proteomes" id="UP000026961"/>
    </source>
</evidence>